<organism evidence="3 4">
    <name type="scientific">Streptomyces nigrescens</name>
    <dbReference type="NCBI Taxonomy" id="1920"/>
    <lineage>
        <taxon>Bacteria</taxon>
        <taxon>Bacillati</taxon>
        <taxon>Actinomycetota</taxon>
        <taxon>Actinomycetes</taxon>
        <taxon>Kitasatosporales</taxon>
        <taxon>Streptomycetaceae</taxon>
        <taxon>Streptomyces</taxon>
    </lineage>
</organism>
<gene>
    <name evidence="3" type="ORF">Sliba_73380</name>
</gene>
<feature type="domain" description="NAD-dependent epimerase/dehydratase" evidence="2">
    <location>
        <begin position="21"/>
        <end position="251"/>
    </location>
</feature>
<comment type="caution">
    <text evidence="3">The sequence shown here is derived from an EMBL/GenBank/DDBJ whole genome shotgun (WGS) entry which is preliminary data.</text>
</comment>
<dbReference type="Proteomes" id="UP000429552">
    <property type="component" value="Unassembled WGS sequence"/>
</dbReference>
<feature type="compositionally biased region" description="Low complexity" evidence="1">
    <location>
        <begin position="353"/>
        <end position="373"/>
    </location>
</feature>
<proteinExistence type="predicted"/>
<dbReference type="EMBL" id="BLIP01000003">
    <property type="protein sequence ID" value="GFE26885.1"/>
    <property type="molecule type" value="Genomic_DNA"/>
</dbReference>
<accession>A0A640TXU2</accession>
<evidence type="ECO:0000313" key="4">
    <source>
        <dbReference type="Proteomes" id="UP000429552"/>
    </source>
</evidence>
<feature type="region of interest" description="Disordered" evidence="1">
    <location>
        <begin position="322"/>
        <end position="373"/>
    </location>
</feature>
<dbReference type="SUPFAM" id="SSF51735">
    <property type="entry name" value="NAD(P)-binding Rossmann-fold domains"/>
    <property type="match status" value="1"/>
</dbReference>
<dbReference type="Gene3D" id="3.40.50.720">
    <property type="entry name" value="NAD(P)-binding Rossmann-like Domain"/>
    <property type="match status" value="1"/>
</dbReference>
<dbReference type="InterPro" id="IPR001509">
    <property type="entry name" value="Epimerase_deHydtase"/>
</dbReference>
<protein>
    <submittedName>
        <fullName evidence="3">UDP-glucose 4-epimerase GalE</fullName>
    </submittedName>
</protein>
<evidence type="ECO:0000313" key="3">
    <source>
        <dbReference type="EMBL" id="GFE26885.1"/>
    </source>
</evidence>
<dbReference type="Pfam" id="PF01370">
    <property type="entry name" value="Epimerase"/>
    <property type="match status" value="1"/>
</dbReference>
<dbReference type="PANTHER" id="PTHR43245">
    <property type="entry name" value="BIFUNCTIONAL POLYMYXIN RESISTANCE PROTEIN ARNA"/>
    <property type="match status" value="1"/>
</dbReference>
<reference evidence="3 4" key="1">
    <citation type="submission" date="2019-12" db="EMBL/GenBank/DDBJ databases">
        <title>Whole genome shotgun sequence of Streptomyces libani subsp. libani NBRC 13452.</title>
        <authorList>
            <person name="Ichikawa N."/>
            <person name="Kimura A."/>
            <person name="Kitahashi Y."/>
            <person name="Komaki H."/>
            <person name="Tamura T."/>
        </authorList>
    </citation>
    <scope>NUCLEOTIDE SEQUENCE [LARGE SCALE GENOMIC DNA]</scope>
    <source>
        <strain evidence="3 4">NBRC 13452</strain>
    </source>
</reference>
<dbReference type="PANTHER" id="PTHR43245:SF13">
    <property type="entry name" value="UDP-D-APIOSE_UDP-D-XYLOSE SYNTHASE 2"/>
    <property type="match status" value="1"/>
</dbReference>
<dbReference type="AlphaFoldDB" id="A0A640TXU2"/>
<evidence type="ECO:0000259" key="2">
    <source>
        <dbReference type="Pfam" id="PF01370"/>
    </source>
</evidence>
<name>A0A640TXU2_STRNI</name>
<dbReference type="InterPro" id="IPR050177">
    <property type="entry name" value="Lipid_A_modif_metabolic_enz"/>
</dbReference>
<evidence type="ECO:0000256" key="1">
    <source>
        <dbReference type="SAM" id="MobiDB-lite"/>
    </source>
</evidence>
<dbReference type="InterPro" id="IPR036291">
    <property type="entry name" value="NAD(P)-bd_dom_sf"/>
</dbReference>
<sequence>MLSKDATVSGAQAPDGTHRRVIVLGATGAFGRHVCAAVGAAGEDVLRVARRPGTATGAGRFFPMDLVGEGPDGLARLIDAERPYAVVNAAGAVWLCSPEAMRQANHALVATVLAAMAAASWRPRLVHVGSVHEYAPQPPGTSLDERTPTRPTTLYGRTKLQGTEAVLTASAAGQVEAVVLRVSNAIGAGTSPGSLLGRVAAQLRAAEADREAVVRVSPLRASRDFVDARDAADAVLAAAALPVGGELINIGRGEAVPVRTMVERLITASGQRARIVEEAEPGARPATDQDWMRVETSRARRLLHWTVRHSIDSSARDLWEATAPGAEPSPQDHPAATVPVPPRPETADHRPRGGSTRTTRTWPPQTRPVQQPE</sequence>